<evidence type="ECO:0000256" key="8">
    <source>
        <dbReference type="ARBA" id="ARBA00022857"/>
    </source>
</evidence>
<comment type="caution">
    <text evidence="18">Lacks conserved residue(s) required for the propagation of feature annotation.</text>
</comment>
<dbReference type="Proteomes" id="UP001163266">
    <property type="component" value="Chromosome"/>
</dbReference>
<evidence type="ECO:0000313" key="24">
    <source>
        <dbReference type="Proteomes" id="UP001163266"/>
    </source>
</evidence>
<evidence type="ECO:0000256" key="5">
    <source>
        <dbReference type="ARBA" id="ARBA00022723"/>
    </source>
</evidence>
<organism evidence="23 24">
    <name type="scientific">Caldimonas aquatica</name>
    <dbReference type="NCBI Taxonomy" id="376175"/>
    <lineage>
        <taxon>Bacteria</taxon>
        <taxon>Pseudomonadati</taxon>
        <taxon>Pseudomonadota</taxon>
        <taxon>Betaproteobacteria</taxon>
        <taxon>Burkholderiales</taxon>
        <taxon>Sphaerotilaceae</taxon>
        <taxon>Caldimonas</taxon>
    </lineage>
</organism>
<dbReference type="CDD" id="cd01171">
    <property type="entry name" value="YXKO-related"/>
    <property type="match status" value="1"/>
</dbReference>
<keyword evidence="7 17" id="KW-0067">ATP-binding</keyword>
<evidence type="ECO:0000313" key="23">
    <source>
        <dbReference type="EMBL" id="UZD53756.1"/>
    </source>
</evidence>
<keyword evidence="9 18" id="KW-0630">Potassium</keyword>
<accession>A0ABY6MMM4</accession>
<dbReference type="InterPro" id="IPR000631">
    <property type="entry name" value="CARKD"/>
</dbReference>
<sequence>MQLGTAAASPPAPWPLHGAQGSRASEQAAQAELPPFTLMRRAGTAVARLALAVAPHARRVWVACGPGNNGGDGLVAAAWLHRAGRAVSVSLVGDPARLPADAARALEEARAAGVPIQQTPVYGFEPRGEDLAIDALLGLGSSRRPEGPLGDAVAALRRWPGPVLAVDLPTGLDGETGRVFDTELRACVRADHTLSLLTLKPGLFTAQGRDHAGTVWWHDLGAPTVAPDAWLASEGAVQAVRPARLHAHHKGSFGDVIVVAGAPGMVGAALLAARAAVRAGGGRVYLVPLAEDAFAVDPTHPELMVRPLGSLEPMLRAGTGTVVCGCGGGSEVAQILPAVLHAAPRLVLDADALNTMAADEALRTLLSHRGARGAATILTPHPLEAARLLGSSSADVQANRVAAARELAGRLRVTVVLKGSGTVIAGPEGPSWINPTGNAALATPGTGDVLAGWLGGTWRPGEAALDAAVRAVWEHGAAADRWAATHRGPYPASELAEAI</sequence>
<comment type="function">
    <text evidence="14 19">Bifunctional enzyme that catalyzes the epimerization of the S- and R-forms of NAD(P)HX and the dehydration of the S-form of NAD(P)HX at the expense of ADP, which is converted to AMP. This allows the repair of both epimers of NAD(P)HX, a damaged form of NAD(P)H that is a result of enzymatic or heat-dependent hydration.</text>
</comment>
<evidence type="ECO:0000256" key="14">
    <source>
        <dbReference type="ARBA" id="ARBA00025153"/>
    </source>
</evidence>
<dbReference type="NCBIfam" id="TIGR00196">
    <property type="entry name" value="yjeF_cterm"/>
    <property type="match status" value="1"/>
</dbReference>
<feature type="binding site" evidence="18">
    <location>
        <begin position="138"/>
        <end position="144"/>
    </location>
    <ligand>
        <name>(6S)-NADPHX</name>
        <dbReference type="ChEBI" id="CHEBI:64076"/>
    </ligand>
</feature>
<comment type="similarity">
    <text evidence="17">Belongs to the NnrD/CARKD family.</text>
</comment>
<evidence type="ECO:0000256" key="12">
    <source>
        <dbReference type="ARBA" id="ARBA00023239"/>
    </source>
</evidence>
<dbReference type="InterPro" id="IPR030677">
    <property type="entry name" value="Nnr"/>
</dbReference>
<feature type="binding site" evidence="17">
    <location>
        <position position="448"/>
    </location>
    <ligand>
        <name>(6S)-NADPHX</name>
        <dbReference type="ChEBI" id="CHEBI:64076"/>
    </ligand>
</feature>
<dbReference type="InterPro" id="IPR004443">
    <property type="entry name" value="YjeF_N_dom"/>
</dbReference>
<name>A0ABY6MMM4_9BURK</name>
<feature type="binding site" evidence="18">
    <location>
        <position position="134"/>
    </location>
    <ligand>
        <name>K(+)</name>
        <dbReference type="ChEBI" id="CHEBI:29103"/>
    </ligand>
</feature>
<keyword evidence="8 17" id="KW-0521">NADP</keyword>
<dbReference type="Pfam" id="PF03853">
    <property type="entry name" value="YjeF_N"/>
    <property type="match status" value="1"/>
</dbReference>
<feature type="binding site" evidence="17">
    <location>
        <begin position="418"/>
        <end position="422"/>
    </location>
    <ligand>
        <name>AMP</name>
        <dbReference type="ChEBI" id="CHEBI:456215"/>
    </ligand>
</feature>
<dbReference type="SUPFAM" id="SSF64153">
    <property type="entry name" value="YjeF N-terminal domain-like"/>
    <property type="match status" value="1"/>
</dbReference>
<reference evidence="23" key="1">
    <citation type="submission" date="2022-10" db="EMBL/GenBank/DDBJ databases">
        <title>Complete genome sequence of Schlegelella aquatica LMG 23380.</title>
        <authorList>
            <person name="Musilova J."/>
            <person name="Kourilova X."/>
            <person name="Bezdicek M."/>
            <person name="Hermankova K."/>
            <person name="Obruca S."/>
            <person name="Sedlar K."/>
        </authorList>
    </citation>
    <scope>NUCLEOTIDE SEQUENCE</scope>
    <source>
        <strain evidence="23">LMG 23380</strain>
    </source>
</reference>
<comment type="subunit">
    <text evidence="17">Homotetramer.</text>
</comment>
<evidence type="ECO:0000259" key="22">
    <source>
        <dbReference type="PROSITE" id="PS51385"/>
    </source>
</evidence>
<dbReference type="PROSITE" id="PS51385">
    <property type="entry name" value="YJEF_N"/>
    <property type="match status" value="1"/>
</dbReference>
<evidence type="ECO:0000256" key="19">
    <source>
        <dbReference type="PIRNR" id="PIRNR017184"/>
    </source>
</evidence>
<feature type="binding site" evidence="17">
    <location>
        <position position="381"/>
    </location>
    <ligand>
        <name>(6S)-NADPHX</name>
        <dbReference type="ChEBI" id="CHEBI:64076"/>
    </ligand>
</feature>
<dbReference type="Gene3D" id="3.40.1190.20">
    <property type="match status" value="1"/>
</dbReference>
<evidence type="ECO:0000256" key="10">
    <source>
        <dbReference type="ARBA" id="ARBA00023027"/>
    </source>
</evidence>
<dbReference type="HAMAP" id="MF_01966">
    <property type="entry name" value="NADHX_epimerase"/>
    <property type="match status" value="1"/>
</dbReference>
<evidence type="ECO:0000256" key="17">
    <source>
        <dbReference type="HAMAP-Rule" id="MF_01965"/>
    </source>
</evidence>
<feature type="domain" description="YjeF C-terminal" evidence="21">
    <location>
        <begin position="233"/>
        <end position="499"/>
    </location>
</feature>
<keyword evidence="11 18" id="KW-0413">Isomerase</keyword>
<comment type="function">
    <text evidence="18">Catalyzes the epimerization of the S- and R-forms of NAD(P)HX, a damaged form of NAD(P)H that is a result of enzymatic or heat-dependent hydration. This is a prerequisite for the S-specific NAD(P)H-hydrate dehydratase to allow the repair of both epimers of NAD(P)HX.</text>
</comment>
<dbReference type="EC" id="5.1.99.6" evidence="19"/>
<comment type="similarity">
    <text evidence="4 19">In the C-terminal section; belongs to the NnrD/CARKD family.</text>
</comment>
<dbReference type="RefSeq" id="WP_264891339.1">
    <property type="nucleotide sequence ID" value="NZ_CP110257.1"/>
</dbReference>
<evidence type="ECO:0000256" key="11">
    <source>
        <dbReference type="ARBA" id="ARBA00023235"/>
    </source>
</evidence>
<keyword evidence="12 17" id="KW-0456">Lyase</keyword>
<evidence type="ECO:0000259" key="21">
    <source>
        <dbReference type="PROSITE" id="PS51383"/>
    </source>
</evidence>
<dbReference type="PROSITE" id="PS51383">
    <property type="entry name" value="YJEF_C_3"/>
    <property type="match status" value="1"/>
</dbReference>
<evidence type="ECO:0000256" key="9">
    <source>
        <dbReference type="ARBA" id="ARBA00022958"/>
    </source>
</evidence>
<dbReference type="Gene3D" id="3.40.50.10260">
    <property type="entry name" value="YjeF N-terminal domain"/>
    <property type="match status" value="1"/>
</dbReference>
<evidence type="ECO:0000256" key="13">
    <source>
        <dbReference type="ARBA" id="ARBA00023268"/>
    </source>
</evidence>
<feature type="binding site" evidence="18">
    <location>
        <position position="170"/>
    </location>
    <ligand>
        <name>K(+)</name>
        <dbReference type="ChEBI" id="CHEBI:29103"/>
    </ligand>
</feature>
<comment type="catalytic activity">
    <reaction evidence="2 18 19">
        <text>(6R)-NADPHX = (6S)-NADPHX</text>
        <dbReference type="Rhea" id="RHEA:32227"/>
        <dbReference type="ChEBI" id="CHEBI:64076"/>
        <dbReference type="ChEBI" id="CHEBI:64077"/>
        <dbReference type="EC" id="5.1.99.6"/>
    </reaction>
</comment>
<comment type="similarity">
    <text evidence="3 19">In the N-terminal section; belongs to the NnrE/AIBP family.</text>
</comment>
<keyword evidence="24" id="KW-1185">Reference proteome</keyword>
<comment type="cofactor">
    <cofactor evidence="18 19">
        <name>K(+)</name>
        <dbReference type="ChEBI" id="CHEBI:29103"/>
    </cofactor>
    <text evidence="18 19">Binds 1 potassium ion per subunit.</text>
</comment>
<evidence type="ECO:0000256" key="7">
    <source>
        <dbReference type="ARBA" id="ARBA00022840"/>
    </source>
</evidence>
<keyword evidence="10 17" id="KW-0520">NAD</keyword>
<feature type="binding site" evidence="17">
    <location>
        <position position="447"/>
    </location>
    <ligand>
        <name>AMP</name>
        <dbReference type="ChEBI" id="CHEBI:456215"/>
    </ligand>
</feature>
<evidence type="ECO:0000256" key="4">
    <source>
        <dbReference type="ARBA" id="ARBA00009524"/>
    </source>
</evidence>
<dbReference type="PANTHER" id="PTHR12592">
    <property type="entry name" value="ATP-DEPENDENT (S)-NAD(P)H-HYDRATE DEHYDRATASE FAMILY MEMBER"/>
    <property type="match status" value="1"/>
</dbReference>
<feature type="region of interest" description="Disordered" evidence="20">
    <location>
        <begin position="1"/>
        <end position="28"/>
    </location>
</feature>
<dbReference type="Pfam" id="PF01256">
    <property type="entry name" value="Carb_kinase"/>
    <property type="match status" value="1"/>
</dbReference>
<feature type="binding site" evidence="17">
    <location>
        <position position="268"/>
    </location>
    <ligand>
        <name>(6S)-NADPHX</name>
        <dbReference type="ChEBI" id="CHEBI:64076"/>
    </ligand>
</feature>
<dbReference type="PIRSF" id="PIRSF017184">
    <property type="entry name" value="Nnr"/>
    <property type="match status" value="1"/>
</dbReference>
<feature type="binding site" evidence="18">
    <location>
        <position position="69"/>
    </location>
    <ligand>
        <name>K(+)</name>
        <dbReference type="ChEBI" id="CHEBI:29103"/>
    </ligand>
</feature>
<gene>
    <name evidence="18" type="primary">nnrE</name>
    <name evidence="17" type="synonym">nnrD</name>
    <name evidence="23" type="ORF">OMP39_08585</name>
</gene>
<evidence type="ECO:0000256" key="16">
    <source>
        <dbReference type="ARBA" id="ARBA00049209"/>
    </source>
</evidence>
<comment type="function">
    <text evidence="17">Catalyzes the dehydration of the S-form of NAD(P)HX at the expense of ADP, which is converted to AMP. Together with NAD(P)HX epimerase, which catalyzes the epimerization of the S- and R-forms, the enzyme allows the repair of both epimers of NAD(P)HX, a damaged form of NAD(P)H that is a result of enzymatic or heat-dependent hydration.</text>
</comment>
<feature type="binding site" evidence="18">
    <location>
        <begin position="68"/>
        <end position="72"/>
    </location>
    <ligand>
        <name>(6S)-NADPHX</name>
        <dbReference type="ChEBI" id="CHEBI:64076"/>
    </ligand>
</feature>
<dbReference type="PANTHER" id="PTHR12592:SF0">
    <property type="entry name" value="ATP-DEPENDENT (S)-NAD(P)H-HYDRATE DEHYDRATASE"/>
    <property type="match status" value="1"/>
</dbReference>
<evidence type="ECO:0000256" key="6">
    <source>
        <dbReference type="ARBA" id="ARBA00022741"/>
    </source>
</evidence>
<dbReference type="NCBIfam" id="TIGR00197">
    <property type="entry name" value="yjeF_nterm"/>
    <property type="match status" value="1"/>
</dbReference>
<protein>
    <recommendedName>
        <fullName evidence="19">Bifunctional NAD(P)H-hydrate repair enzyme</fullName>
    </recommendedName>
    <alternativeName>
        <fullName evidence="19">Nicotinamide nucleotide repair protein</fullName>
    </alternativeName>
    <domain>
        <recommendedName>
            <fullName evidence="19">ADP-dependent (S)-NAD(P)H-hydrate dehydratase</fullName>
            <ecNumber evidence="19">4.2.1.136</ecNumber>
        </recommendedName>
        <alternativeName>
            <fullName evidence="19">ADP-dependent NAD(P)HX dehydratase</fullName>
        </alternativeName>
    </domain>
    <domain>
        <recommendedName>
            <fullName evidence="19">NAD(P)H-hydrate epimerase</fullName>
            <ecNumber evidence="19">5.1.99.6</ecNumber>
        </recommendedName>
    </domain>
</protein>
<evidence type="ECO:0000256" key="15">
    <source>
        <dbReference type="ARBA" id="ARBA00048238"/>
    </source>
</evidence>
<dbReference type="SUPFAM" id="SSF53613">
    <property type="entry name" value="Ribokinase-like"/>
    <property type="match status" value="1"/>
</dbReference>
<feature type="binding site" evidence="17">
    <location>
        <position position="327"/>
    </location>
    <ligand>
        <name>(6S)-NADPHX</name>
        <dbReference type="ChEBI" id="CHEBI:64076"/>
    </ligand>
</feature>
<feature type="binding site" evidence="18">
    <location>
        <position position="167"/>
    </location>
    <ligand>
        <name>(6S)-NADPHX</name>
        <dbReference type="ChEBI" id="CHEBI:64076"/>
    </ligand>
</feature>
<evidence type="ECO:0000256" key="20">
    <source>
        <dbReference type="SAM" id="MobiDB-lite"/>
    </source>
</evidence>
<evidence type="ECO:0000256" key="2">
    <source>
        <dbReference type="ARBA" id="ARBA00000909"/>
    </source>
</evidence>
<proteinExistence type="inferred from homology"/>
<keyword evidence="6 17" id="KW-0547">Nucleotide-binding</keyword>
<dbReference type="EC" id="4.2.1.136" evidence="19"/>
<evidence type="ECO:0000256" key="3">
    <source>
        <dbReference type="ARBA" id="ARBA00006001"/>
    </source>
</evidence>
<dbReference type="InterPro" id="IPR036652">
    <property type="entry name" value="YjeF_N_dom_sf"/>
</dbReference>
<evidence type="ECO:0000256" key="1">
    <source>
        <dbReference type="ARBA" id="ARBA00000013"/>
    </source>
</evidence>
<keyword evidence="13" id="KW-0511">Multifunctional enzyme</keyword>
<keyword evidence="5 18" id="KW-0479">Metal-binding</keyword>
<comment type="catalytic activity">
    <reaction evidence="16 17 19">
        <text>(6S)-NADPHX + ADP = AMP + phosphate + NADPH + H(+)</text>
        <dbReference type="Rhea" id="RHEA:32235"/>
        <dbReference type="ChEBI" id="CHEBI:15378"/>
        <dbReference type="ChEBI" id="CHEBI:43474"/>
        <dbReference type="ChEBI" id="CHEBI:57783"/>
        <dbReference type="ChEBI" id="CHEBI:64076"/>
        <dbReference type="ChEBI" id="CHEBI:456215"/>
        <dbReference type="ChEBI" id="CHEBI:456216"/>
        <dbReference type="EC" id="4.2.1.136"/>
    </reaction>
</comment>
<feature type="domain" description="YjeF N-terminal" evidence="22">
    <location>
        <begin position="22"/>
        <end position="228"/>
    </location>
</feature>
<dbReference type="InterPro" id="IPR029056">
    <property type="entry name" value="Ribokinase-like"/>
</dbReference>
<dbReference type="EMBL" id="CP110257">
    <property type="protein sequence ID" value="UZD53756.1"/>
    <property type="molecule type" value="Genomic_DNA"/>
</dbReference>
<comment type="catalytic activity">
    <reaction evidence="1 18 19">
        <text>(6R)-NADHX = (6S)-NADHX</text>
        <dbReference type="Rhea" id="RHEA:32215"/>
        <dbReference type="ChEBI" id="CHEBI:64074"/>
        <dbReference type="ChEBI" id="CHEBI:64075"/>
        <dbReference type="EC" id="5.1.99.6"/>
    </reaction>
</comment>
<comment type="catalytic activity">
    <reaction evidence="15 17 19">
        <text>(6S)-NADHX + ADP = AMP + phosphate + NADH + H(+)</text>
        <dbReference type="Rhea" id="RHEA:32223"/>
        <dbReference type="ChEBI" id="CHEBI:15378"/>
        <dbReference type="ChEBI" id="CHEBI:43474"/>
        <dbReference type="ChEBI" id="CHEBI:57945"/>
        <dbReference type="ChEBI" id="CHEBI:64074"/>
        <dbReference type="ChEBI" id="CHEBI:456215"/>
        <dbReference type="ChEBI" id="CHEBI:456216"/>
        <dbReference type="EC" id="4.2.1.136"/>
    </reaction>
</comment>
<dbReference type="HAMAP" id="MF_01965">
    <property type="entry name" value="NADHX_dehydratase"/>
    <property type="match status" value="1"/>
</dbReference>
<comment type="cofactor">
    <cofactor evidence="17">
        <name>Mg(2+)</name>
        <dbReference type="ChEBI" id="CHEBI:18420"/>
    </cofactor>
</comment>
<evidence type="ECO:0000256" key="18">
    <source>
        <dbReference type="HAMAP-Rule" id="MF_01966"/>
    </source>
</evidence>
<comment type="similarity">
    <text evidence="18">Belongs to the NnrE/AIBP family.</text>
</comment>